<comment type="caution">
    <text evidence="1">The sequence shown here is derived from an EMBL/GenBank/DDBJ whole genome shotgun (WGS) entry which is preliminary data.</text>
</comment>
<gene>
    <name evidence="1" type="ORF">ACFFGA_09390</name>
</gene>
<sequence>MSTVLIHKVNAHRRLCIKKDLREVDMWMEIIESSNEEFNYFSTIENQLIKNVSVANNIKAMRRKNILMMAALCKYEQELKTEYDYGKVDYDENRLKHHEKKRELFLQFTDEYKKFKIAFLNILKTYRRS</sequence>
<accession>A0ABV6QA66</accession>
<protein>
    <submittedName>
        <fullName evidence="1">Uncharacterized protein</fullName>
    </submittedName>
</protein>
<dbReference type="Proteomes" id="UP001589832">
    <property type="component" value="Unassembled WGS sequence"/>
</dbReference>
<proteinExistence type="predicted"/>
<keyword evidence="2" id="KW-1185">Reference proteome</keyword>
<dbReference type="EMBL" id="JBHLTQ010000004">
    <property type="protein sequence ID" value="MFC0604767.1"/>
    <property type="molecule type" value="Genomic_DNA"/>
</dbReference>
<evidence type="ECO:0000313" key="2">
    <source>
        <dbReference type="Proteomes" id="UP001589832"/>
    </source>
</evidence>
<organism evidence="1 2">
    <name type="scientific">Winogradskyella pulchriflava</name>
    <dbReference type="NCBI Taxonomy" id="1110688"/>
    <lineage>
        <taxon>Bacteria</taxon>
        <taxon>Pseudomonadati</taxon>
        <taxon>Bacteroidota</taxon>
        <taxon>Flavobacteriia</taxon>
        <taxon>Flavobacteriales</taxon>
        <taxon>Flavobacteriaceae</taxon>
        <taxon>Winogradskyella</taxon>
    </lineage>
</organism>
<evidence type="ECO:0000313" key="1">
    <source>
        <dbReference type="EMBL" id="MFC0604767.1"/>
    </source>
</evidence>
<name>A0ABV6QA66_9FLAO</name>
<reference evidence="1 2" key="1">
    <citation type="submission" date="2024-09" db="EMBL/GenBank/DDBJ databases">
        <authorList>
            <person name="Sun Q."/>
            <person name="Mori K."/>
        </authorList>
    </citation>
    <scope>NUCLEOTIDE SEQUENCE [LARGE SCALE GENOMIC DNA]</scope>
    <source>
        <strain evidence="1 2">NCAIM B.02481</strain>
    </source>
</reference>